<proteinExistence type="predicted"/>
<gene>
    <name evidence="2" type="ORF">mgb1_016</name>
</gene>
<dbReference type="GeneID" id="16205397"/>
<reference evidence="2 3" key="1">
    <citation type="journal article" date="2013" name="Genome Announc.">
        <title>Complete Genome Sequence of the Novel Phage MG-B1 Infecting Bacillus weihenstephanensis.</title>
        <authorList>
            <person name="Redondo R.A."/>
            <person name="Kupczok A."/>
            <person name="Stift G."/>
            <person name="Bollback J.P."/>
        </authorList>
    </citation>
    <scope>NUCLEOTIDE SEQUENCE [LARGE SCALE GENOMIC DNA]</scope>
</reference>
<feature type="compositionally biased region" description="Basic residues" evidence="1">
    <location>
        <begin position="67"/>
        <end position="82"/>
    </location>
</feature>
<evidence type="ECO:0000313" key="2">
    <source>
        <dbReference type="EMBL" id="AGI10605.1"/>
    </source>
</evidence>
<organism evidence="2 3">
    <name type="scientific">Bacillus phage MG-B1</name>
    <dbReference type="NCBI Taxonomy" id="1309583"/>
    <lineage>
        <taxon>Viruses</taxon>
        <taxon>Duplodnaviria</taxon>
        <taxon>Heunggongvirae</taxon>
        <taxon>Uroviricota</taxon>
        <taxon>Caudoviricetes</taxon>
        <taxon>Salasmaviridae</taxon>
        <taxon>Northropvirinae</taxon>
        <taxon>Klosterneuburgvirus</taxon>
        <taxon>Klosterneuburgvirus MGB1</taxon>
    </lineage>
</organism>
<dbReference type="KEGG" id="vg:16205397"/>
<accession>M4W6M2</accession>
<dbReference type="EMBL" id="KC685370">
    <property type="protein sequence ID" value="AGI10605.1"/>
    <property type="molecule type" value="Genomic_DNA"/>
</dbReference>
<keyword evidence="3" id="KW-1185">Reference proteome</keyword>
<dbReference type="Proteomes" id="UP000012167">
    <property type="component" value="Segment"/>
</dbReference>
<dbReference type="OrthoDB" id="19839at10239"/>
<evidence type="ECO:0000256" key="1">
    <source>
        <dbReference type="SAM" id="MobiDB-lite"/>
    </source>
</evidence>
<name>M4W6M2_9CAUD</name>
<protein>
    <submittedName>
        <fullName evidence="2">Transcription factor</fullName>
    </submittedName>
</protein>
<dbReference type="RefSeq" id="YP_008060105.1">
    <property type="nucleotide sequence ID" value="NC_021336.1"/>
</dbReference>
<feature type="region of interest" description="Disordered" evidence="1">
    <location>
        <begin position="60"/>
        <end position="82"/>
    </location>
</feature>
<evidence type="ECO:0000313" key="3">
    <source>
        <dbReference type="Proteomes" id="UP000012167"/>
    </source>
</evidence>
<sequence>MGKLIDLTGQKFGRLTCIEMVGRQNGHVVWKFKCDCGKNLNVRGLDVRRGNTNSCGCYQKEQSTKSNKGKAPKDRKKMLNKN</sequence>